<evidence type="ECO:0000313" key="9">
    <source>
        <dbReference type="Proteomes" id="UP001470230"/>
    </source>
</evidence>
<dbReference type="Proteomes" id="UP001470230">
    <property type="component" value="Unassembled WGS sequence"/>
</dbReference>
<keyword evidence="5 6" id="KW-0067">ATP-binding</keyword>
<dbReference type="InterPro" id="IPR000719">
    <property type="entry name" value="Prot_kinase_dom"/>
</dbReference>
<reference evidence="8 9" key="1">
    <citation type="submission" date="2024-04" db="EMBL/GenBank/DDBJ databases">
        <title>Tritrichomonas musculus Genome.</title>
        <authorList>
            <person name="Alves-Ferreira E."/>
            <person name="Grigg M."/>
            <person name="Lorenzi H."/>
            <person name="Galac M."/>
        </authorList>
    </citation>
    <scope>NUCLEOTIDE SEQUENCE [LARGE SCALE GENOMIC DNA]</scope>
    <source>
        <strain evidence="8 9">EAF2021</strain>
    </source>
</reference>
<dbReference type="GO" id="GO:0016301">
    <property type="term" value="F:kinase activity"/>
    <property type="evidence" value="ECO:0007669"/>
    <property type="project" value="UniProtKB-KW"/>
</dbReference>
<evidence type="ECO:0000256" key="4">
    <source>
        <dbReference type="ARBA" id="ARBA00022777"/>
    </source>
</evidence>
<dbReference type="SMART" id="SM00220">
    <property type="entry name" value="S_TKc"/>
    <property type="match status" value="1"/>
</dbReference>
<dbReference type="EMBL" id="JAPFFF010000003">
    <property type="protein sequence ID" value="KAK8893363.1"/>
    <property type="molecule type" value="Genomic_DNA"/>
</dbReference>
<evidence type="ECO:0000313" key="8">
    <source>
        <dbReference type="EMBL" id="KAK8893363.1"/>
    </source>
</evidence>
<name>A0ABR2KQD4_9EUKA</name>
<dbReference type="Gene3D" id="1.10.510.10">
    <property type="entry name" value="Transferase(Phosphotransferase) domain 1"/>
    <property type="match status" value="1"/>
</dbReference>
<evidence type="ECO:0000256" key="6">
    <source>
        <dbReference type="PROSITE-ProRule" id="PRU10141"/>
    </source>
</evidence>
<proteinExistence type="predicted"/>
<dbReference type="PROSITE" id="PS50011">
    <property type="entry name" value="PROTEIN_KINASE_DOM"/>
    <property type="match status" value="1"/>
</dbReference>
<keyword evidence="9" id="KW-1185">Reference proteome</keyword>
<gene>
    <name evidence="8" type="ORF">M9Y10_021780</name>
</gene>
<organism evidence="8 9">
    <name type="scientific">Tritrichomonas musculus</name>
    <dbReference type="NCBI Taxonomy" id="1915356"/>
    <lineage>
        <taxon>Eukaryota</taxon>
        <taxon>Metamonada</taxon>
        <taxon>Parabasalia</taxon>
        <taxon>Tritrichomonadida</taxon>
        <taxon>Tritrichomonadidae</taxon>
        <taxon>Tritrichomonas</taxon>
    </lineage>
</organism>
<evidence type="ECO:0000259" key="7">
    <source>
        <dbReference type="PROSITE" id="PS50011"/>
    </source>
</evidence>
<dbReference type="InterPro" id="IPR017441">
    <property type="entry name" value="Protein_kinase_ATP_BS"/>
</dbReference>
<protein>
    <submittedName>
        <fullName evidence="8">Serine/threonine-protein kinase brsk1</fullName>
    </submittedName>
</protein>
<evidence type="ECO:0000256" key="2">
    <source>
        <dbReference type="ARBA" id="ARBA00022679"/>
    </source>
</evidence>
<accession>A0ABR2KQD4</accession>
<evidence type="ECO:0000256" key="1">
    <source>
        <dbReference type="ARBA" id="ARBA00022527"/>
    </source>
</evidence>
<feature type="domain" description="Protein kinase" evidence="7">
    <location>
        <begin position="10"/>
        <end position="281"/>
    </location>
</feature>
<dbReference type="Pfam" id="PF00069">
    <property type="entry name" value="Pkinase"/>
    <property type="match status" value="1"/>
</dbReference>
<dbReference type="PANTHER" id="PTHR24346">
    <property type="entry name" value="MAP/MICROTUBULE AFFINITY-REGULATING KINASE"/>
    <property type="match status" value="1"/>
</dbReference>
<feature type="binding site" evidence="6">
    <location>
        <position position="39"/>
    </location>
    <ligand>
        <name>ATP</name>
        <dbReference type="ChEBI" id="CHEBI:30616"/>
    </ligand>
</feature>
<comment type="caution">
    <text evidence="8">The sequence shown here is derived from an EMBL/GenBank/DDBJ whole genome shotgun (WGS) entry which is preliminary data.</text>
</comment>
<dbReference type="PROSITE" id="PS00108">
    <property type="entry name" value="PROTEIN_KINASE_ST"/>
    <property type="match status" value="1"/>
</dbReference>
<evidence type="ECO:0000256" key="3">
    <source>
        <dbReference type="ARBA" id="ARBA00022741"/>
    </source>
</evidence>
<dbReference type="InterPro" id="IPR011009">
    <property type="entry name" value="Kinase-like_dom_sf"/>
</dbReference>
<dbReference type="PROSITE" id="PS00107">
    <property type="entry name" value="PROTEIN_KINASE_ATP"/>
    <property type="match status" value="1"/>
</dbReference>
<dbReference type="SUPFAM" id="SSF56112">
    <property type="entry name" value="Protein kinase-like (PK-like)"/>
    <property type="match status" value="1"/>
</dbReference>
<keyword evidence="3 6" id="KW-0547">Nucleotide-binding</keyword>
<keyword evidence="1" id="KW-0723">Serine/threonine-protein kinase</keyword>
<evidence type="ECO:0000256" key="5">
    <source>
        <dbReference type="ARBA" id="ARBA00022840"/>
    </source>
</evidence>
<dbReference type="InterPro" id="IPR008271">
    <property type="entry name" value="Ser/Thr_kinase_AS"/>
</dbReference>
<dbReference type="PANTHER" id="PTHR24346:SF82">
    <property type="entry name" value="KP78A-RELATED"/>
    <property type="match status" value="1"/>
</dbReference>
<keyword evidence="4 8" id="KW-0418">Kinase</keyword>
<keyword evidence="2" id="KW-0808">Transferase</keyword>
<sequence>MSKQGTIGPYIVTRVLGEGTTGKVKLVQHKDTGQQFAIKVISKSAFEQNKSLQTKVQREIALMRIVSHPNILRLIDVLESQRHLYIILEYAQNGELFDYLIENKSLPEDIAIDLFRQMVLAIEYLHIHGICHRDLKPENILLDSNNRVKIADFGFARWLKKDIADTSCGSPHYAAPEVIKGIPYDGRKADIWSLGVTLYALLAKAKKLVIFNALFRIFKSNIQGYLPFDDPSVRTVLHKVKRGVFQMPPFPSDIKDLISQMMKVDPKMRATIADIKSHPAFRSGLSMIYILPSPIPLFSDSHSLDPSQISPEIIRILQQIGFSDEEELKNELQSTSNTMAKVFVSMLTPQINLEQLPWDKSSCGSVASPCLTPFNSNSFMVSSGNKVFNFDFDGNITSTNVKNEQLGRKNSSNAIEMSYSIARRPSWVVDGTDQDISALNEVAFTFNNVPIWDLMCRAEETAGDLGMQWFHPDPVTMYLRTPDSSFYSNLTANFIDKSENEVNSEVANSHIIDNEIILHIQLNKGTYEQLKDFSEKLHQNIIGIL</sequence>